<reference evidence="2" key="1">
    <citation type="submission" date="2025-08" db="UniProtKB">
        <authorList>
            <consortium name="RefSeq"/>
        </authorList>
    </citation>
    <scope>IDENTIFICATION</scope>
</reference>
<evidence type="ECO:0000313" key="1">
    <source>
        <dbReference type="Proteomes" id="UP000248480"/>
    </source>
</evidence>
<dbReference type="PANTHER" id="PTHR38002">
    <property type="entry name" value="C4ORF36 ISOFORM 11"/>
    <property type="match status" value="1"/>
</dbReference>
<dbReference type="PANTHER" id="PTHR38002:SF1">
    <property type="entry name" value="CHROMOSOME 4 OPEN READING FRAME 36"/>
    <property type="match status" value="1"/>
</dbReference>
<dbReference type="InParanoid" id="A0A2Y9EB14"/>
<dbReference type="AlphaFoldDB" id="A0A2Y9EB14"/>
<accession>A0A2Y9EB14</accession>
<keyword evidence="1" id="KW-1185">Reference proteome</keyword>
<sequence>MAYGLPRRNTVKTLLGGGCFNVQEPWDLALLTKTWYKNLADIRLPFLEEITFGSPIKLTKSNTFKNGLLPTAEIIKIERKHEMKRLENLKCQKNVAEEIQFSLTDRPVGLRRPLPPK</sequence>
<proteinExistence type="predicted"/>
<gene>
    <name evidence="2" type="primary">CUNH4orf36</name>
</gene>
<evidence type="ECO:0000313" key="2">
    <source>
        <dbReference type="RefSeq" id="XP_004390471.1"/>
    </source>
</evidence>
<dbReference type="RefSeq" id="XP_004390471.1">
    <property type="nucleotide sequence ID" value="XM_004390414.1"/>
</dbReference>
<dbReference type="Pfam" id="PF15022">
    <property type="entry name" value="DUF4522"/>
    <property type="match status" value="1"/>
</dbReference>
<dbReference type="OrthoDB" id="9821984at2759"/>
<dbReference type="InterPro" id="IPR027825">
    <property type="entry name" value="DUF4522"/>
</dbReference>
<dbReference type="Proteomes" id="UP000248480">
    <property type="component" value="Unplaced"/>
</dbReference>
<dbReference type="CTD" id="101646355"/>
<protein>
    <submittedName>
        <fullName evidence="2">Uncharacterized protein C4orf36 homolog</fullName>
    </submittedName>
</protein>
<dbReference type="GeneID" id="101353371"/>
<name>A0A2Y9EB14_TRIMA</name>
<dbReference type="KEGG" id="tmu:101353371"/>
<organism evidence="1 2">
    <name type="scientific">Trichechus manatus latirostris</name>
    <name type="common">Florida manatee</name>
    <dbReference type="NCBI Taxonomy" id="127582"/>
    <lineage>
        <taxon>Eukaryota</taxon>
        <taxon>Metazoa</taxon>
        <taxon>Chordata</taxon>
        <taxon>Craniata</taxon>
        <taxon>Vertebrata</taxon>
        <taxon>Euteleostomi</taxon>
        <taxon>Mammalia</taxon>
        <taxon>Eutheria</taxon>
        <taxon>Afrotheria</taxon>
        <taxon>Sirenia</taxon>
        <taxon>Trichechidae</taxon>
        <taxon>Trichechus</taxon>
    </lineage>
</organism>